<dbReference type="PROSITE" id="PS50878">
    <property type="entry name" value="RT_POL"/>
    <property type="match status" value="1"/>
</dbReference>
<keyword evidence="3" id="KW-1185">Reference proteome</keyword>
<dbReference type="InterPro" id="IPR000477">
    <property type="entry name" value="RT_dom"/>
</dbReference>
<dbReference type="PANTHER" id="PTHR33116">
    <property type="entry name" value="REVERSE TRANSCRIPTASE ZINC-BINDING DOMAIN-CONTAINING PROTEIN-RELATED-RELATED"/>
    <property type="match status" value="1"/>
</dbReference>
<dbReference type="InterPro" id="IPR043502">
    <property type="entry name" value="DNA/RNA_pol_sf"/>
</dbReference>
<dbReference type="Gramene" id="evm.model.01.1590">
    <property type="protein sequence ID" value="cds.evm.model.01.1590"/>
    <property type="gene ID" value="evm.TU.01.1590"/>
</dbReference>
<dbReference type="EMBL" id="UZAU01000041">
    <property type="status" value="NOT_ANNOTATED_CDS"/>
    <property type="molecule type" value="Genomic_DNA"/>
</dbReference>
<dbReference type="SUPFAM" id="SSF56672">
    <property type="entry name" value="DNA/RNA polymerases"/>
    <property type="match status" value="1"/>
</dbReference>
<feature type="domain" description="Reverse transcriptase" evidence="1">
    <location>
        <begin position="1"/>
        <end position="339"/>
    </location>
</feature>
<reference evidence="2" key="1">
    <citation type="submission" date="2018-11" db="EMBL/GenBank/DDBJ databases">
        <authorList>
            <person name="Grassa J C."/>
        </authorList>
    </citation>
    <scope>NUCLEOTIDE SEQUENCE [LARGE SCALE GENOMIC DNA]</scope>
</reference>
<name>A0A803NHR2_CANSA</name>
<sequence>MALALKQQSKVNWIKFSDENSSYFHVIMRKERLENRITTFMKGDVIIDDFEEVVKHLVKHFENFMDNKSSAISIIDEACVKQGNYLSLEQQGRLIRPFNKGNVKKALFSIHPSKSPGLDGFGSGSYKDLWSKIGDEVSSAVLNFFENGRLSNILNETVIYLFLRLSDVLPSIVSDNQGAFIKNRLLAHKIMIFQDLLKGYTRKNVSARIQGSFKGKKGLRQGDPMSPLLFVLVMEYLTRLLSYYSRQKGFGFHPLCKHLRLPNLCFADDLVIFCKGNINSVRITFEAFTKFYNDTSLSANTSKSQIYFGGVREEIKSKILDIVQIEEGRFLVKYLVVQLRPTKWKASDCGIILDKLNPNCWASRNLSFASRAQLIHSVLLGIMNYWMSIFIIPSKITTAIDKSCRDFLWGSSGNKSKLHRTSWEKICLPKNLGGVGFREGKSGTRLCWLSICGSFLRRRIAYGSNGSTQFI</sequence>
<dbReference type="Pfam" id="PF00078">
    <property type="entry name" value="RVT_1"/>
    <property type="match status" value="1"/>
</dbReference>
<organism evidence="2 3">
    <name type="scientific">Cannabis sativa</name>
    <name type="common">Hemp</name>
    <name type="synonym">Marijuana</name>
    <dbReference type="NCBI Taxonomy" id="3483"/>
    <lineage>
        <taxon>Eukaryota</taxon>
        <taxon>Viridiplantae</taxon>
        <taxon>Streptophyta</taxon>
        <taxon>Embryophyta</taxon>
        <taxon>Tracheophyta</taxon>
        <taxon>Spermatophyta</taxon>
        <taxon>Magnoliopsida</taxon>
        <taxon>eudicotyledons</taxon>
        <taxon>Gunneridae</taxon>
        <taxon>Pentapetalae</taxon>
        <taxon>rosids</taxon>
        <taxon>fabids</taxon>
        <taxon>Rosales</taxon>
        <taxon>Cannabaceae</taxon>
        <taxon>Cannabis</taxon>
    </lineage>
</organism>
<dbReference type="Proteomes" id="UP000596661">
    <property type="component" value="Chromosome 1"/>
</dbReference>
<protein>
    <recommendedName>
        <fullName evidence="1">Reverse transcriptase domain-containing protein</fullName>
    </recommendedName>
</protein>
<accession>A0A803NHR2</accession>
<evidence type="ECO:0000313" key="3">
    <source>
        <dbReference type="Proteomes" id="UP000596661"/>
    </source>
</evidence>
<evidence type="ECO:0000259" key="1">
    <source>
        <dbReference type="PROSITE" id="PS50878"/>
    </source>
</evidence>
<reference evidence="2" key="2">
    <citation type="submission" date="2021-03" db="UniProtKB">
        <authorList>
            <consortium name="EnsemblPlants"/>
        </authorList>
    </citation>
    <scope>IDENTIFICATION</scope>
</reference>
<dbReference type="PANTHER" id="PTHR33116:SF84">
    <property type="entry name" value="RNA-DIRECTED DNA POLYMERASE"/>
    <property type="match status" value="1"/>
</dbReference>
<evidence type="ECO:0000313" key="2">
    <source>
        <dbReference type="EnsemblPlants" id="cds.evm.model.01.1590"/>
    </source>
</evidence>
<dbReference type="EnsemblPlants" id="evm.model.01.1590">
    <property type="protein sequence ID" value="cds.evm.model.01.1590"/>
    <property type="gene ID" value="evm.TU.01.1590"/>
</dbReference>
<dbReference type="AlphaFoldDB" id="A0A803NHR2"/>
<proteinExistence type="predicted"/>